<dbReference type="PANTHER" id="PTHR47545:SF2">
    <property type="entry name" value="CC-ADDING TRNA NUCLEOTIDYLTRANSFERASE"/>
    <property type="match status" value="1"/>
</dbReference>
<dbReference type="PANTHER" id="PTHR47545">
    <property type="entry name" value="MULTIFUNCTIONAL CCA PROTEIN"/>
    <property type="match status" value="1"/>
</dbReference>
<protein>
    <recommendedName>
        <fullName evidence="2">HD/PDEase domain-containing protein</fullName>
    </recommendedName>
</protein>
<dbReference type="Pfam" id="PF01966">
    <property type="entry name" value="HD"/>
    <property type="match status" value="1"/>
</dbReference>
<dbReference type="EMBL" id="VSSQ01084218">
    <property type="protein sequence ID" value="MPN32291.1"/>
    <property type="molecule type" value="Genomic_DNA"/>
</dbReference>
<sequence>MESGGNDPALWLRVIGLYAAEDPLQIAHTQAVADYTERIAEMEGCSERRIFLLKTAALLHDIGKPETTRERRGKITSYDHDKAGMRLAREFLSALTDDYTLIERVGRLVRYHMQPFFVVKGLPFAEVGAMKRETDVREVALLGYGDRMGRTNSSSQAECACTREFLQKCGAGDVRLEL</sequence>
<dbReference type="NCBIfam" id="TIGR00277">
    <property type="entry name" value="HDIG"/>
    <property type="match status" value="1"/>
</dbReference>
<reference evidence="3" key="1">
    <citation type="submission" date="2019-08" db="EMBL/GenBank/DDBJ databases">
        <authorList>
            <person name="Kucharzyk K."/>
            <person name="Murdoch R.W."/>
            <person name="Higgins S."/>
            <person name="Loffler F."/>
        </authorList>
    </citation>
    <scope>NUCLEOTIDE SEQUENCE</scope>
</reference>
<feature type="domain" description="HD/PDEase" evidence="2">
    <location>
        <begin position="21"/>
        <end position="160"/>
    </location>
</feature>
<dbReference type="Gene3D" id="1.10.3210.10">
    <property type="entry name" value="Hypothetical protein af1432"/>
    <property type="match status" value="1"/>
</dbReference>
<dbReference type="InterPro" id="IPR006675">
    <property type="entry name" value="HDIG_dom"/>
</dbReference>
<dbReference type="GO" id="GO:0000166">
    <property type="term" value="F:nucleotide binding"/>
    <property type="evidence" value="ECO:0007669"/>
    <property type="project" value="UniProtKB-KW"/>
</dbReference>
<keyword evidence="1" id="KW-0547">Nucleotide-binding</keyword>
<dbReference type="SMART" id="SM00471">
    <property type="entry name" value="HDc"/>
    <property type="match status" value="1"/>
</dbReference>
<evidence type="ECO:0000259" key="2">
    <source>
        <dbReference type="SMART" id="SM00471"/>
    </source>
</evidence>
<organism evidence="3">
    <name type="scientific">bioreactor metagenome</name>
    <dbReference type="NCBI Taxonomy" id="1076179"/>
    <lineage>
        <taxon>unclassified sequences</taxon>
        <taxon>metagenomes</taxon>
        <taxon>ecological metagenomes</taxon>
    </lineage>
</organism>
<dbReference type="CDD" id="cd00077">
    <property type="entry name" value="HDc"/>
    <property type="match status" value="1"/>
</dbReference>
<dbReference type="InterPro" id="IPR003607">
    <property type="entry name" value="HD/PDEase_dom"/>
</dbReference>
<dbReference type="InterPro" id="IPR050124">
    <property type="entry name" value="tRNA_CCA-adding_enzyme"/>
</dbReference>
<dbReference type="AlphaFoldDB" id="A0A645GZR0"/>
<dbReference type="SUPFAM" id="SSF109604">
    <property type="entry name" value="HD-domain/PDEase-like"/>
    <property type="match status" value="1"/>
</dbReference>
<dbReference type="InterPro" id="IPR006674">
    <property type="entry name" value="HD_domain"/>
</dbReference>
<evidence type="ECO:0000313" key="3">
    <source>
        <dbReference type="EMBL" id="MPN32291.1"/>
    </source>
</evidence>
<proteinExistence type="predicted"/>
<accession>A0A645GZR0</accession>
<gene>
    <name evidence="3" type="ORF">SDC9_179769</name>
</gene>
<evidence type="ECO:0000256" key="1">
    <source>
        <dbReference type="ARBA" id="ARBA00022741"/>
    </source>
</evidence>
<name>A0A645GZR0_9ZZZZ</name>
<comment type="caution">
    <text evidence="3">The sequence shown here is derived from an EMBL/GenBank/DDBJ whole genome shotgun (WGS) entry which is preliminary data.</text>
</comment>